<dbReference type="InterPro" id="IPR036667">
    <property type="entry name" value="PTS_IIB_sorbose-sp_sf"/>
</dbReference>
<accession>A0ABS3L9I4</accession>
<evidence type="ECO:0000313" key="9">
    <source>
        <dbReference type="EMBL" id="MBO1306280.1"/>
    </source>
</evidence>
<protein>
    <submittedName>
        <fullName evidence="9">PTS sugar transporter subunit IIB</fullName>
    </submittedName>
</protein>
<keyword evidence="4 9" id="KW-0762">Sugar transport</keyword>
<dbReference type="InterPro" id="IPR004720">
    <property type="entry name" value="PTS_IIB_sorbose-sp"/>
</dbReference>
<name>A0ABS3L9I4_9ENTE</name>
<dbReference type="SUPFAM" id="SSF52728">
    <property type="entry name" value="PTS IIb component"/>
    <property type="match status" value="1"/>
</dbReference>
<evidence type="ECO:0000256" key="6">
    <source>
        <dbReference type="ARBA" id="ARBA00022683"/>
    </source>
</evidence>
<evidence type="ECO:0000256" key="4">
    <source>
        <dbReference type="ARBA" id="ARBA00022597"/>
    </source>
</evidence>
<keyword evidence="7" id="KW-0418">Kinase</keyword>
<sequence length="156" mass="17607">MADIKITRIDFRLIHGQVVTKWMKSYPAQRIVIVDDVLAEDEFMSEIYMMAAPAGVKVNIFSCEEAKEKLEAMDQSVFLLFKNLVSFQKVFNDGLQIEKLVVGGVPSEPGTRLVFSGVYLDDKDFEILDDITKRGISVTFASTPDDSSLNYSQIRK</sequence>
<proteinExistence type="predicted"/>
<dbReference type="EMBL" id="JAFREM010000014">
    <property type="protein sequence ID" value="MBO1306280.1"/>
    <property type="molecule type" value="Genomic_DNA"/>
</dbReference>
<organism evidence="9 10">
    <name type="scientific">Candidatus Enterococcus moelleringii</name>
    <dbReference type="NCBI Taxonomy" id="2815325"/>
    <lineage>
        <taxon>Bacteria</taxon>
        <taxon>Bacillati</taxon>
        <taxon>Bacillota</taxon>
        <taxon>Bacilli</taxon>
        <taxon>Lactobacillales</taxon>
        <taxon>Enterococcaceae</taxon>
        <taxon>Enterococcus</taxon>
    </lineage>
</organism>
<evidence type="ECO:0000256" key="5">
    <source>
        <dbReference type="ARBA" id="ARBA00022679"/>
    </source>
</evidence>
<dbReference type="PROSITE" id="PS51101">
    <property type="entry name" value="PTS_EIIB_TYPE_4"/>
    <property type="match status" value="1"/>
</dbReference>
<keyword evidence="5" id="KW-0808">Transferase</keyword>
<comment type="caution">
    <text evidence="9">The sequence shown here is derived from an EMBL/GenBank/DDBJ whole genome shotgun (WGS) entry which is preliminary data.</text>
</comment>
<dbReference type="Gene3D" id="3.40.35.10">
    <property type="entry name" value="Phosphotransferase system, sorbose subfamily IIB component"/>
    <property type="match status" value="1"/>
</dbReference>
<evidence type="ECO:0000256" key="1">
    <source>
        <dbReference type="ARBA" id="ARBA00004496"/>
    </source>
</evidence>
<comment type="subcellular location">
    <subcellularLocation>
        <location evidence="1">Cytoplasm</location>
    </subcellularLocation>
</comment>
<dbReference type="RefSeq" id="WP_207673214.1">
    <property type="nucleotide sequence ID" value="NZ_JAFREM010000014.1"/>
</dbReference>
<dbReference type="Proteomes" id="UP000664601">
    <property type="component" value="Unassembled WGS sequence"/>
</dbReference>
<feature type="domain" description="PTS EIIB type-4" evidence="8">
    <location>
        <begin position="1"/>
        <end position="156"/>
    </location>
</feature>
<keyword evidence="10" id="KW-1185">Reference proteome</keyword>
<gene>
    <name evidence="9" type="ORF">JZO70_08920</name>
</gene>
<evidence type="ECO:0000256" key="7">
    <source>
        <dbReference type="ARBA" id="ARBA00022777"/>
    </source>
</evidence>
<evidence type="ECO:0000256" key="2">
    <source>
        <dbReference type="ARBA" id="ARBA00022448"/>
    </source>
</evidence>
<dbReference type="Pfam" id="PF03830">
    <property type="entry name" value="PTSIIB_sorb"/>
    <property type="match status" value="1"/>
</dbReference>
<keyword evidence="3" id="KW-0963">Cytoplasm</keyword>
<evidence type="ECO:0000256" key="3">
    <source>
        <dbReference type="ARBA" id="ARBA00022490"/>
    </source>
</evidence>
<keyword evidence="2" id="KW-0813">Transport</keyword>
<evidence type="ECO:0000259" key="8">
    <source>
        <dbReference type="PROSITE" id="PS51101"/>
    </source>
</evidence>
<reference evidence="9 10" key="1">
    <citation type="submission" date="2021-03" db="EMBL/GenBank/DDBJ databases">
        <title>Enterococcal diversity collection.</title>
        <authorList>
            <person name="Gilmore M.S."/>
            <person name="Schwartzman J."/>
            <person name="Van Tyne D."/>
            <person name="Martin M."/>
            <person name="Earl A.M."/>
            <person name="Manson A.L."/>
            <person name="Straub T."/>
            <person name="Salamzade R."/>
            <person name="Saavedra J."/>
            <person name="Lebreton F."/>
            <person name="Prichula J."/>
            <person name="Schaufler K."/>
            <person name="Gaca A."/>
            <person name="Sgardioli B."/>
            <person name="Wagenaar J."/>
            <person name="Strong T."/>
        </authorList>
    </citation>
    <scope>NUCLEOTIDE SEQUENCE [LARGE SCALE GENOMIC DNA]</scope>
    <source>
        <strain evidence="9 10">669A</strain>
    </source>
</reference>
<keyword evidence="6" id="KW-0598">Phosphotransferase system</keyword>
<evidence type="ECO:0000313" key="10">
    <source>
        <dbReference type="Proteomes" id="UP000664601"/>
    </source>
</evidence>